<dbReference type="OrthoDB" id="7668193at2759"/>
<evidence type="ECO:0000256" key="2">
    <source>
        <dbReference type="ARBA" id="ARBA00022737"/>
    </source>
</evidence>
<dbReference type="EMBL" id="JAEUBF010000159">
    <property type="protein sequence ID" value="KAH3680111.1"/>
    <property type="molecule type" value="Genomic_DNA"/>
</dbReference>
<keyword evidence="8" id="KW-1185">Reference proteome</keyword>
<evidence type="ECO:0000256" key="5">
    <source>
        <dbReference type="ARBA" id="ARBA00037931"/>
    </source>
</evidence>
<protein>
    <recommendedName>
        <fullName evidence="6">ASTRA-associated protein 1</fullName>
    </recommendedName>
</protein>
<proteinExistence type="inferred from homology"/>
<dbReference type="PANTHER" id="PTHR19854:SF1">
    <property type="entry name" value="GUANINE NUCLEOTIDE-BINDING PROTEIN SUBUNIT BETA-LIKE PROTEIN 1"/>
    <property type="match status" value="1"/>
</dbReference>
<name>A0A9P8PXE5_9ASCO</name>
<evidence type="ECO:0000313" key="8">
    <source>
        <dbReference type="Proteomes" id="UP000769528"/>
    </source>
</evidence>
<dbReference type="AlphaFoldDB" id="A0A9P8PXE5"/>
<dbReference type="InterPro" id="IPR015943">
    <property type="entry name" value="WD40/YVTN_repeat-like_dom_sf"/>
</dbReference>
<keyword evidence="2" id="KW-0677">Repeat</keyword>
<reference evidence="7" key="2">
    <citation type="submission" date="2021-01" db="EMBL/GenBank/DDBJ databases">
        <authorList>
            <person name="Schikora-Tamarit M.A."/>
        </authorList>
    </citation>
    <scope>NUCLEOTIDE SEQUENCE</scope>
    <source>
        <strain evidence="7">CBS6341</strain>
    </source>
</reference>
<evidence type="ECO:0000256" key="3">
    <source>
        <dbReference type="ARBA" id="ARBA00022853"/>
    </source>
</evidence>
<keyword evidence="3" id="KW-0156">Chromatin regulator</keyword>
<dbReference type="PANTHER" id="PTHR19854">
    <property type="entry name" value="TRANSDUCIN BETA-LIKE 3"/>
    <property type="match status" value="1"/>
</dbReference>
<keyword evidence="1" id="KW-0853">WD repeat</keyword>
<comment type="caution">
    <text evidence="7">The sequence shown here is derived from an EMBL/GenBank/DDBJ whole genome shotgun (WGS) entry which is preliminary data.</text>
</comment>
<organism evidence="7 8">
    <name type="scientific">Wickerhamomyces mucosus</name>
    <dbReference type="NCBI Taxonomy" id="1378264"/>
    <lineage>
        <taxon>Eukaryota</taxon>
        <taxon>Fungi</taxon>
        <taxon>Dikarya</taxon>
        <taxon>Ascomycota</taxon>
        <taxon>Saccharomycotina</taxon>
        <taxon>Saccharomycetes</taxon>
        <taxon>Phaffomycetales</taxon>
        <taxon>Wickerhamomycetaceae</taxon>
        <taxon>Wickerhamomyces</taxon>
    </lineage>
</organism>
<gene>
    <name evidence="7" type="ORF">WICMUC_000512</name>
</gene>
<evidence type="ECO:0000256" key="1">
    <source>
        <dbReference type="ARBA" id="ARBA00022574"/>
    </source>
</evidence>
<dbReference type="InterPro" id="IPR036322">
    <property type="entry name" value="WD40_repeat_dom_sf"/>
</dbReference>
<comment type="similarity">
    <text evidence="5">Belongs to the WD repeat ASA1 family.</text>
</comment>
<evidence type="ECO:0000256" key="6">
    <source>
        <dbReference type="ARBA" id="ARBA00040563"/>
    </source>
</evidence>
<comment type="function">
    <text evidence="4">Component of the ASTRA complex involved in chromatin remodeling.</text>
</comment>
<evidence type="ECO:0000313" key="7">
    <source>
        <dbReference type="EMBL" id="KAH3680111.1"/>
    </source>
</evidence>
<evidence type="ECO:0000256" key="4">
    <source>
        <dbReference type="ARBA" id="ARBA00037338"/>
    </source>
</evidence>
<dbReference type="GO" id="GO:0006325">
    <property type="term" value="P:chromatin organization"/>
    <property type="evidence" value="ECO:0007669"/>
    <property type="project" value="UniProtKB-KW"/>
</dbReference>
<accession>A0A9P8PXE5</accession>
<dbReference type="Proteomes" id="UP000769528">
    <property type="component" value="Unassembled WGS sequence"/>
</dbReference>
<dbReference type="SUPFAM" id="SSF50978">
    <property type="entry name" value="WD40 repeat-like"/>
    <property type="match status" value="1"/>
</dbReference>
<dbReference type="Gene3D" id="2.130.10.10">
    <property type="entry name" value="YVTN repeat-like/Quinoprotein amine dehydrogenase"/>
    <property type="match status" value="2"/>
</dbReference>
<reference evidence="7" key="1">
    <citation type="journal article" date="2021" name="Open Biol.">
        <title>Shared evolutionary footprints suggest mitochondrial oxidative damage underlies multiple complex I losses in fungi.</title>
        <authorList>
            <person name="Schikora-Tamarit M.A."/>
            <person name="Marcet-Houben M."/>
            <person name="Nosek J."/>
            <person name="Gabaldon T."/>
        </authorList>
    </citation>
    <scope>NUCLEOTIDE SEQUENCE</scope>
    <source>
        <strain evidence="7">CBS6341</strain>
    </source>
</reference>
<sequence>MSLIYEDAIFPQFTLRKHTHSITTIEFIKLPIQLPNNAIDNKSNNKPILKPFPLSGDEFGNLYLWDLKTHRTIKELNNAHKSSILTIKQLGIDQFNNINLGLWGYILTHSRDNTIKIWKLFDPYGKIIIDGEKFEEIPVNSLNYSNISNFEQFLITPNTLNSNFFDIYDLSFLYKNNHQSLKRLFNQIDLYSLALNQGFKIKEFIGNTDKESVNRVEKFGIIMKFLWINSKTIAIGYESGHVVLFQISIESNDLKVLSISNEHYPNPILGLELNKSTSLVYSSSISSKIVQHSIQSPYSIEIIPLIGKFNKISGIIANNNKLILSSWSGIIKFFQIDNSNKLIQLGQFKKLKGLTSSNLNIIGNNSNDNTPEDIESQKSKLVKPTCMSLIPIQMNSDHLRIGLLDRRDLKIINQSWLAIGFSDGTILIYTDIS</sequence>